<feature type="domain" description="AB hydrolase-1" evidence="1">
    <location>
        <begin position="43"/>
        <end position="307"/>
    </location>
</feature>
<dbReference type="Proteomes" id="UP000053317">
    <property type="component" value="Unassembled WGS sequence"/>
</dbReference>
<reference evidence="2 3" key="2">
    <citation type="submission" date="2015-05" db="EMBL/GenBank/DDBJ databases">
        <authorList>
            <person name="Morales-Cruz A."/>
            <person name="Amrine K.C."/>
            <person name="Cantu D."/>
        </authorList>
    </citation>
    <scope>NUCLEOTIDE SEQUENCE [LARGE SCALE GENOMIC DNA]</scope>
    <source>
        <strain evidence="2">UCRPC4</strain>
    </source>
</reference>
<organism evidence="2 3">
    <name type="scientific">Phaeomoniella chlamydospora</name>
    <name type="common">Phaeoacremonium chlamydosporum</name>
    <dbReference type="NCBI Taxonomy" id="158046"/>
    <lineage>
        <taxon>Eukaryota</taxon>
        <taxon>Fungi</taxon>
        <taxon>Dikarya</taxon>
        <taxon>Ascomycota</taxon>
        <taxon>Pezizomycotina</taxon>
        <taxon>Eurotiomycetes</taxon>
        <taxon>Chaetothyriomycetidae</taxon>
        <taxon>Phaeomoniellales</taxon>
        <taxon>Phaeomoniellaceae</taxon>
        <taxon>Phaeomoniella</taxon>
    </lineage>
</organism>
<evidence type="ECO:0000313" key="2">
    <source>
        <dbReference type="EMBL" id="KKY21492.1"/>
    </source>
</evidence>
<sequence length="319" mass="36008">MVLRRTNPWEIQTISSQVPIGTHSLHISTSGPPRQSPSQPVLIYINGGGVPAISHMRLQQLLSEFVRVYFYDRSGYDRSERGPEKVLTAETSAKELMMLMRDGIGVKPPYILVGHSYGSIIARTFLALYPSRDTVVGMVLADSATEMMYGLFPGEVGRELKPIVDGVDFEKVFKYKEASGLTDEEWEMVVEATERTESAAEDEDNRGSARSLLRFQQFKNQAFGDRPLSVVRCNMAADFWKQYDAGVKVGNGTEDERVKAREFIEKLQSFDDELRASQLRLSSRNRYVHHPHVGHAFVITRPELLVDEVHWILGQLSGK</sequence>
<name>A0A0G2EF33_PHACM</name>
<evidence type="ECO:0000259" key="1">
    <source>
        <dbReference type="Pfam" id="PF12697"/>
    </source>
</evidence>
<dbReference type="Gene3D" id="3.40.50.1820">
    <property type="entry name" value="alpha/beta hydrolase"/>
    <property type="match status" value="1"/>
</dbReference>
<dbReference type="AlphaFoldDB" id="A0A0G2EF33"/>
<dbReference type="GO" id="GO:0016787">
    <property type="term" value="F:hydrolase activity"/>
    <property type="evidence" value="ECO:0007669"/>
    <property type="project" value="UniProtKB-KW"/>
</dbReference>
<dbReference type="InterPro" id="IPR052370">
    <property type="entry name" value="Meta-cleavage_hydrolase"/>
</dbReference>
<dbReference type="PANTHER" id="PTHR43139:SF52">
    <property type="entry name" value="SI:DKEY-122A22.2"/>
    <property type="match status" value="1"/>
</dbReference>
<dbReference type="GO" id="GO:0005783">
    <property type="term" value="C:endoplasmic reticulum"/>
    <property type="evidence" value="ECO:0007669"/>
    <property type="project" value="TreeGrafter"/>
</dbReference>
<protein>
    <submittedName>
        <fullName evidence="2">Putative alpha beta hydrolase</fullName>
    </submittedName>
</protein>
<reference evidence="2 3" key="1">
    <citation type="submission" date="2015-05" db="EMBL/GenBank/DDBJ databases">
        <title>Distinctive expansion of gene families associated with plant cell wall degradation and secondary metabolism in the genomes of grapevine trunk pathogens.</title>
        <authorList>
            <person name="Lawrence D.P."/>
            <person name="Travadon R."/>
            <person name="Rolshausen P.E."/>
            <person name="Baumgartner K."/>
        </authorList>
    </citation>
    <scope>NUCLEOTIDE SEQUENCE [LARGE SCALE GENOMIC DNA]</scope>
    <source>
        <strain evidence="2">UCRPC4</strain>
    </source>
</reference>
<gene>
    <name evidence="2" type="ORF">UCRPC4_g03596</name>
</gene>
<dbReference type="InterPro" id="IPR029058">
    <property type="entry name" value="AB_hydrolase_fold"/>
</dbReference>
<keyword evidence="2" id="KW-0378">Hydrolase</keyword>
<proteinExistence type="predicted"/>
<evidence type="ECO:0000313" key="3">
    <source>
        <dbReference type="Proteomes" id="UP000053317"/>
    </source>
</evidence>
<dbReference type="PANTHER" id="PTHR43139">
    <property type="entry name" value="SI:DKEY-122A22.2"/>
    <property type="match status" value="1"/>
</dbReference>
<comment type="caution">
    <text evidence="2">The sequence shown here is derived from an EMBL/GenBank/DDBJ whole genome shotgun (WGS) entry which is preliminary data.</text>
</comment>
<dbReference type="OrthoDB" id="294702at2759"/>
<dbReference type="Pfam" id="PF12697">
    <property type="entry name" value="Abhydrolase_6"/>
    <property type="match status" value="1"/>
</dbReference>
<dbReference type="InterPro" id="IPR000073">
    <property type="entry name" value="AB_hydrolase_1"/>
</dbReference>
<dbReference type="EMBL" id="LCWF01000084">
    <property type="protein sequence ID" value="KKY21492.1"/>
    <property type="molecule type" value="Genomic_DNA"/>
</dbReference>
<dbReference type="SUPFAM" id="SSF53474">
    <property type="entry name" value="alpha/beta-Hydrolases"/>
    <property type="match status" value="1"/>
</dbReference>
<accession>A0A0G2EF33</accession>
<keyword evidence="3" id="KW-1185">Reference proteome</keyword>